<evidence type="ECO:0000256" key="9">
    <source>
        <dbReference type="ARBA" id="ARBA00023588"/>
    </source>
</evidence>
<comment type="similarity">
    <text evidence="10">Belongs to the acyltransferase CrtO family.</text>
</comment>
<dbReference type="GO" id="GO:0016746">
    <property type="term" value="F:acyltransferase activity"/>
    <property type="evidence" value="ECO:0007669"/>
    <property type="project" value="UniProtKB-KW"/>
</dbReference>
<evidence type="ECO:0000256" key="11">
    <source>
        <dbReference type="ARBA" id="ARBA00023667"/>
    </source>
</evidence>
<evidence type="ECO:0000256" key="4">
    <source>
        <dbReference type="ARBA" id="ARBA00022692"/>
    </source>
</evidence>
<comment type="function">
    <text evidence="12">Catalyzes the acylation of glycosyl-4,4'-diaponeurosporenoate, i.e. the esterification of glucose at the C6'' position with the carboxyl group of the C(15) fatty acid 12-methyltetradecanoic acid, to yield staphyloxanthin. This is the last step in the biosynthesis of this orange pigment, present in most staphylococci strains.</text>
</comment>
<keyword evidence="6 13" id="KW-1133">Transmembrane helix</keyword>
<keyword evidence="8" id="KW-0012">Acyltransferase</keyword>
<dbReference type="STRING" id="332999.SAMN04488511_11129"/>
<proteinExistence type="inferred from homology"/>
<evidence type="ECO:0000256" key="6">
    <source>
        <dbReference type="ARBA" id="ARBA00022989"/>
    </source>
</evidence>
<reference evidence="15" key="1">
    <citation type="submission" date="2016-10" db="EMBL/GenBank/DDBJ databases">
        <authorList>
            <person name="Varghese N."/>
            <person name="Submissions S."/>
        </authorList>
    </citation>
    <scope>NUCLEOTIDE SEQUENCE [LARGE SCALE GENOMIC DNA]</scope>
    <source>
        <strain evidence="15">DSM 18130</strain>
    </source>
</reference>
<comment type="subcellular location">
    <subcellularLocation>
        <location evidence="1">Cell membrane</location>
        <topology evidence="1">Single-pass membrane protein</topology>
    </subcellularLocation>
</comment>
<dbReference type="Pfam" id="PF18927">
    <property type="entry name" value="CrtO"/>
    <property type="match status" value="1"/>
</dbReference>
<feature type="transmembrane region" description="Helical" evidence="13">
    <location>
        <begin position="122"/>
        <end position="138"/>
    </location>
</feature>
<gene>
    <name evidence="14" type="ORF">SAMN04488511_11129</name>
</gene>
<evidence type="ECO:0000256" key="8">
    <source>
        <dbReference type="ARBA" id="ARBA00023315"/>
    </source>
</evidence>
<evidence type="ECO:0000256" key="13">
    <source>
        <dbReference type="SAM" id="Phobius"/>
    </source>
</evidence>
<organism evidence="14 15">
    <name type="scientific">Pedobacter suwonensis</name>
    <dbReference type="NCBI Taxonomy" id="332999"/>
    <lineage>
        <taxon>Bacteria</taxon>
        <taxon>Pseudomonadati</taxon>
        <taxon>Bacteroidota</taxon>
        <taxon>Sphingobacteriia</taxon>
        <taxon>Sphingobacteriales</taxon>
        <taxon>Sphingobacteriaceae</taxon>
        <taxon>Pedobacter</taxon>
    </lineage>
</organism>
<keyword evidence="15" id="KW-1185">Reference proteome</keyword>
<evidence type="ECO:0000256" key="12">
    <source>
        <dbReference type="ARBA" id="ARBA00025324"/>
    </source>
</evidence>
<evidence type="ECO:0000313" key="15">
    <source>
        <dbReference type="Proteomes" id="UP000198836"/>
    </source>
</evidence>
<sequence>MIIKYLSFSISIAFISWIVGMLINAFIRKTDFYHNHLNHLNFIKSEKLNKIIGLPVFKWIVKNTFFKFFNQKLKLKGKIDEAGLIKLRAEMTTSETDHLIAFIFVTCFAIVAFYNFKFKSGGIIMFVNIIMNLYPSLLQQENKRRIDQFINKF</sequence>
<evidence type="ECO:0000256" key="5">
    <source>
        <dbReference type="ARBA" id="ARBA00022729"/>
    </source>
</evidence>
<dbReference type="AlphaFoldDB" id="A0A1I0TKW4"/>
<keyword evidence="2" id="KW-1003">Cell membrane</keyword>
<protein>
    <recommendedName>
        <fullName evidence="11">Glycosyl-4,4'-diaponeurosporenoate acyltransferase</fullName>
    </recommendedName>
</protein>
<keyword evidence="3" id="KW-0808">Transferase</keyword>
<comment type="pathway">
    <text evidence="9">Carotenoid biosynthesis; staphyloxanthin biosynthesis; staphyloxanthin from farnesyl diphosphate: step 5/5.</text>
</comment>
<keyword evidence="5" id="KW-0732">Signal</keyword>
<keyword evidence="4 13" id="KW-0812">Transmembrane</keyword>
<dbReference type="OrthoDB" id="883215at2"/>
<dbReference type="Proteomes" id="UP000198836">
    <property type="component" value="Unassembled WGS sequence"/>
</dbReference>
<name>A0A1I0TKW4_9SPHI</name>
<keyword evidence="7 13" id="KW-0472">Membrane</keyword>
<dbReference type="EMBL" id="FOJM01000011">
    <property type="protein sequence ID" value="SFA52419.1"/>
    <property type="molecule type" value="Genomic_DNA"/>
</dbReference>
<feature type="transmembrane region" description="Helical" evidence="13">
    <location>
        <begin position="6"/>
        <end position="27"/>
    </location>
</feature>
<evidence type="ECO:0000256" key="3">
    <source>
        <dbReference type="ARBA" id="ARBA00022679"/>
    </source>
</evidence>
<accession>A0A1I0TKW4</accession>
<feature type="transmembrane region" description="Helical" evidence="13">
    <location>
        <begin position="98"/>
        <end position="116"/>
    </location>
</feature>
<evidence type="ECO:0000256" key="10">
    <source>
        <dbReference type="ARBA" id="ARBA00023603"/>
    </source>
</evidence>
<evidence type="ECO:0000256" key="2">
    <source>
        <dbReference type="ARBA" id="ARBA00022475"/>
    </source>
</evidence>
<dbReference type="RefSeq" id="WP_090984726.1">
    <property type="nucleotide sequence ID" value="NZ_FOJM01000011.1"/>
</dbReference>
<evidence type="ECO:0000256" key="7">
    <source>
        <dbReference type="ARBA" id="ARBA00023136"/>
    </source>
</evidence>
<dbReference type="InterPro" id="IPR044021">
    <property type="entry name" value="CrtO"/>
</dbReference>
<evidence type="ECO:0000313" key="14">
    <source>
        <dbReference type="EMBL" id="SFA52419.1"/>
    </source>
</evidence>
<dbReference type="GO" id="GO:0005886">
    <property type="term" value="C:plasma membrane"/>
    <property type="evidence" value="ECO:0007669"/>
    <property type="project" value="UniProtKB-SubCell"/>
</dbReference>
<evidence type="ECO:0000256" key="1">
    <source>
        <dbReference type="ARBA" id="ARBA00004162"/>
    </source>
</evidence>
<dbReference type="UniPathway" id="UPA00029">
    <property type="reaction ID" value="UER00560"/>
</dbReference>